<sequence>MIASSLKRMSNQNSRRMLKEKAGETAGKIWNALNESEGLTAKQLKKATKLVDKDLYLGLGWLLREDKISTSEVDGELFAKLK</sequence>
<evidence type="ECO:0000313" key="2">
    <source>
        <dbReference type="EMBL" id="MPM46988.1"/>
    </source>
</evidence>
<dbReference type="InterPro" id="IPR019707">
    <property type="entry name" value="DUF2582"/>
</dbReference>
<proteinExistence type="predicted"/>
<dbReference type="InterPro" id="IPR036388">
    <property type="entry name" value="WH-like_DNA-bd_sf"/>
</dbReference>
<dbReference type="Gene3D" id="1.10.10.10">
    <property type="entry name" value="Winged helix-like DNA-binding domain superfamily/Winged helix DNA-binding domain"/>
    <property type="match status" value="1"/>
</dbReference>
<comment type="caution">
    <text evidence="2">The sequence shown here is derived from an EMBL/GenBank/DDBJ whole genome shotgun (WGS) entry which is preliminary data.</text>
</comment>
<organism evidence="2">
    <name type="scientific">bioreactor metagenome</name>
    <dbReference type="NCBI Taxonomy" id="1076179"/>
    <lineage>
        <taxon>unclassified sequences</taxon>
        <taxon>metagenomes</taxon>
        <taxon>ecological metagenomes</taxon>
    </lineage>
</organism>
<protein>
    <recommendedName>
        <fullName evidence="3">Winged helix-turn-helix domain-containing protein</fullName>
    </recommendedName>
</protein>
<reference evidence="2" key="1">
    <citation type="submission" date="2019-08" db="EMBL/GenBank/DDBJ databases">
        <authorList>
            <person name="Kucharzyk K."/>
            <person name="Murdoch R.W."/>
            <person name="Higgins S."/>
            <person name="Loffler F."/>
        </authorList>
    </citation>
    <scope>NUCLEOTIDE SEQUENCE</scope>
</reference>
<gene>
    <name evidence="2" type="ORF">SDC9_93695</name>
</gene>
<dbReference type="AlphaFoldDB" id="A0A645A2N3"/>
<accession>A0A645A2N3</accession>
<evidence type="ECO:0000256" key="1">
    <source>
        <dbReference type="SAM" id="MobiDB-lite"/>
    </source>
</evidence>
<name>A0A645A2N3_9ZZZZ</name>
<dbReference type="Pfam" id="PF10771">
    <property type="entry name" value="DUF2582"/>
    <property type="match status" value="1"/>
</dbReference>
<feature type="region of interest" description="Disordered" evidence="1">
    <location>
        <begin position="1"/>
        <end position="20"/>
    </location>
</feature>
<evidence type="ECO:0008006" key="3">
    <source>
        <dbReference type="Google" id="ProtNLM"/>
    </source>
</evidence>
<dbReference type="EMBL" id="VSSQ01011501">
    <property type="protein sequence ID" value="MPM46988.1"/>
    <property type="molecule type" value="Genomic_DNA"/>
</dbReference>